<sequence length="347" mass="39121">MRKLLFSLLILMLILAGCSKEERKAENSESKENSVQEKSQIPDKEKKVYPLTGKKATDNINQRMIGVMVNNHTKARPQTGLSQADMVFEILAEGQITRFLALFQSELPEVVGPVRSAREYYFELAKGYGALYIYHGAAGFVNDMIKDRGIEHLDGAMYDNDGNLFKRESFRKAPHNSYLQVDAVYDVALEKGYKTTHEYEPLPFLSKKEVKELSGEPAEHAKITYSDNPMEIVEYEYNGDGAYKRFNDGEQTVELNTEEAIQVENVLIVETDHKIIDKAGRRSVDMTSGGDAYLLQNGQVQKLQWENRDGRIIPVKDGNAVGFVPGKTWINVIPSSPGLQQMVTIMN</sequence>
<dbReference type="InterPro" id="IPR021416">
    <property type="entry name" value="DUF3048_N"/>
</dbReference>
<protein>
    <submittedName>
        <fullName evidence="5">DUF3048 domain-containing protein</fullName>
    </submittedName>
</protein>
<accession>A0ABR7VNV6</accession>
<dbReference type="Proteomes" id="UP000621631">
    <property type="component" value="Unassembled WGS sequence"/>
</dbReference>
<evidence type="ECO:0000259" key="4">
    <source>
        <dbReference type="Pfam" id="PF17479"/>
    </source>
</evidence>
<dbReference type="Pfam" id="PF17479">
    <property type="entry name" value="DUF3048_C"/>
    <property type="match status" value="1"/>
</dbReference>
<name>A0ABR7VNV6_VIRHA</name>
<organism evidence="5 6">
    <name type="scientific">Virgibacillus halodenitrificans</name>
    <name type="common">Bacillus halodenitrificans</name>
    <dbReference type="NCBI Taxonomy" id="1482"/>
    <lineage>
        <taxon>Bacteria</taxon>
        <taxon>Bacillati</taxon>
        <taxon>Bacillota</taxon>
        <taxon>Bacilli</taxon>
        <taxon>Bacillales</taxon>
        <taxon>Bacillaceae</taxon>
        <taxon>Virgibacillus</taxon>
    </lineage>
</organism>
<evidence type="ECO:0000259" key="3">
    <source>
        <dbReference type="Pfam" id="PF11258"/>
    </source>
</evidence>
<feature type="chain" id="PRO_5045675409" evidence="2">
    <location>
        <begin position="20"/>
        <end position="347"/>
    </location>
</feature>
<feature type="signal peptide" evidence="2">
    <location>
        <begin position="1"/>
        <end position="19"/>
    </location>
</feature>
<feature type="region of interest" description="Disordered" evidence="1">
    <location>
        <begin position="22"/>
        <end position="48"/>
    </location>
</feature>
<proteinExistence type="predicted"/>
<dbReference type="InterPro" id="IPR035328">
    <property type="entry name" value="DUF3048_C"/>
</dbReference>
<evidence type="ECO:0000256" key="2">
    <source>
        <dbReference type="SAM" id="SignalP"/>
    </source>
</evidence>
<reference evidence="5 6" key="1">
    <citation type="submission" date="2020-09" db="EMBL/GenBank/DDBJ databases">
        <title>Draft Genome Sequences of Oil-Oxidizing Bacteria Halomonas titanicae, Marinobacter lutaoensis, and Virgibacillus halodenitrificans Isolated from Highly Saline Environments.</title>
        <authorList>
            <person name="Grouzdev D.S."/>
            <person name="Sokolova D.S."/>
            <person name="Semenova E.M."/>
            <person name="Borzenkov I.A."/>
            <person name="Bidzhieva S.K."/>
            <person name="Poltaraus A.B."/>
            <person name="Nazina T.N."/>
        </authorList>
    </citation>
    <scope>NUCLEOTIDE SEQUENCE [LARGE SCALE GENOMIC DNA]</scope>
    <source>
        <strain evidence="5 6">VKM B-3472D</strain>
    </source>
</reference>
<dbReference type="RefSeq" id="WP_189778609.1">
    <property type="nucleotide sequence ID" value="NZ_JACWEZ010000008.1"/>
</dbReference>
<dbReference type="InterPro" id="IPR023158">
    <property type="entry name" value="YerB-like_sf"/>
</dbReference>
<feature type="domain" description="DUF3048" evidence="3">
    <location>
        <begin position="51"/>
        <end position="193"/>
    </location>
</feature>
<gene>
    <name evidence="5" type="ORF">IC602_13435</name>
</gene>
<evidence type="ECO:0000256" key="1">
    <source>
        <dbReference type="SAM" id="MobiDB-lite"/>
    </source>
</evidence>
<dbReference type="SUPFAM" id="SSF159774">
    <property type="entry name" value="YerB-like"/>
    <property type="match status" value="1"/>
</dbReference>
<dbReference type="Pfam" id="PF11258">
    <property type="entry name" value="DUF3048"/>
    <property type="match status" value="1"/>
</dbReference>
<keyword evidence="2" id="KW-0732">Signal</keyword>
<keyword evidence="6" id="KW-1185">Reference proteome</keyword>
<feature type="domain" description="DUF3048" evidence="4">
    <location>
        <begin position="222"/>
        <end position="330"/>
    </location>
</feature>
<comment type="caution">
    <text evidence="5">The sequence shown here is derived from an EMBL/GenBank/DDBJ whole genome shotgun (WGS) entry which is preliminary data.</text>
</comment>
<evidence type="ECO:0000313" key="6">
    <source>
        <dbReference type="Proteomes" id="UP000621631"/>
    </source>
</evidence>
<dbReference type="EMBL" id="JACWEZ010000008">
    <property type="protein sequence ID" value="MBD1223603.1"/>
    <property type="molecule type" value="Genomic_DNA"/>
</dbReference>
<dbReference type="Gene3D" id="3.50.90.10">
    <property type="entry name" value="YerB-like"/>
    <property type="match status" value="1"/>
</dbReference>
<evidence type="ECO:0000313" key="5">
    <source>
        <dbReference type="EMBL" id="MBD1223603.1"/>
    </source>
</evidence>
<dbReference type="PROSITE" id="PS51257">
    <property type="entry name" value="PROKAR_LIPOPROTEIN"/>
    <property type="match status" value="1"/>
</dbReference>